<dbReference type="GO" id="GO:0042254">
    <property type="term" value="P:ribosome biogenesis"/>
    <property type="evidence" value="ECO:0007669"/>
    <property type="project" value="UniProtKB-KW"/>
</dbReference>
<reference evidence="5 6" key="1">
    <citation type="journal article" date="2016" name="Appl. Environ. Microbiol.">
        <title>Lack of Overt Genome Reduction in the Bryostatin-Producing Bryozoan Symbiont "Candidatus Endobugula sertula".</title>
        <authorList>
            <person name="Miller I.J."/>
            <person name="Vanee N."/>
            <person name="Fong S.S."/>
            <person name="Lim-Fong G.E."/>
            <person name="Kwan J.C."/>
        </authorList>
    </citation>
    <scope>NUCLEOTIDE SEQUENCE [LARGE SCALE GENOMIC DNA]</scope>
    <source>
        <strain evidence="5">AB1-4</strain>
    </source>
</reference>
<keyword evidence="2" id="KW-0690">Ribosome biogenesis</keyword>
<evidence type="ECO:0000256" key="4">
    <source>
        <dbReference type="ARBA" id="ARBA00022884"/>
    </source>
</evidence>
<evidence type="ECO:0000313" key="6">
    <source>
        <dbReference type="Proteomes" id="UP000242502"/>
    </source>
</evidence>
<dbReference type="EMBL" id="MDLC01000018">
    <property type="protein sequence ID" value="ODS23888.1"/>
    <property type="molecule type" value="Genomic_DNA"/>
</dbReference>
<dbReference type="PANTHER" id="PTHR38101:SF1">
    <property type="entry name" value="UPF0307 PROTEIN YJGA"/>
    <property type="match status" value="1"/>
</dbReference>
<accession>A0A1D2QQL3</accession>
<dbReference type="GO" id="GO:0019843">
    <property type="term" value="F:rRNA binding"/>
    <property type="evidence" value="ECO:0007669"/>
    <property type="project" value="UniProtKB-KW"/>
</dbReference>
<organism evidence="5 6">
    <name type="scientific">Candidatus Endobugula sertula</name>
    <name type="common">Bugula neritina bacterial symbiont</name>
    <dbReference type="NCBI Taxonomy" id="62101"/>
    <lineage>
        <taxon>Bacteria</taxon>
        <taxon>Pseudomonadati</taxon>
        <taxon>Pseudomonadota</taxon>
        <taxon>Gammaproteobacteria</taxon>
        <taxon>Cellvibrionales</taxon>
        <taxon>Cellvibrionaceae</taxon>
        <taxon>Candidatus Endobugula</taxon>
    </lineage>
</organism>
<proteinExistence type="predicted"/>
<evidence type="ECO:0000256" key="1">
    <source>
        <dbReference type="ARBA" id="ARBA00022490"/>
    </source>
</evidence>
<evidence type="ECO:0008006" key="7">
    <source>
        <dbReference type="Google" id="ProtNLM"/>
    </source>
</evidence>
<protein>
    <recommendedName>
        <fullName evidence="7">Ribosome-associated protein</fullName>
    </recommendedName>
</protein>
<dbReference type="Proteomes" id="UP000242502">
    <property type="component" value="Unassembled WGS sequence"/>
</dbReference>
<keyword evidence="1" id="KW-0963">Cytoplasm</keyword>
<sequence>MNTENMINKDDDECLISRTEQKKAARKLVLLAEQLVALSDTMLLNIPLSDELRNAIGTAKKIKVGNPLKRQMHFIAKLIRKTGPEPIHTALDNLQQQDCVHEKNTKITTQWRDRLIDGNNTVISEFIEKFPNCNKQKLNQLVRAAIKEHRLLNQSLTPQQNTKQKRTLFNFLREVISK</sequence>
<dbReference type="CDD" id="cd16331">
    <property type="entry name" value="YjgA-like"/>
    <property type="match status" value="1"/>
</dbReference>
<comment type="caution">
    <text evidence="5">The sequence shown here is derived from an EMBL/GenBank/DDBJ whole genome shotgun (WGS) entry which is preliminary data.</text>
</comment>
<evidence type="ECO:0000256" key="3">
    <source>
        <dbReference type="ARBA" id="ARBA00022730"/>
    </source>
</evidence>
<dbReference type="STRING" id="62101.AB835_06565"/>
<dbReference type="SUPFAM" id="SSF158710">
    <property type="entry name" value="PSPTO4464-like"/>
    <property type="match status" value="1"/>
</dbReference>
<dbReference type="InterPro" id="IPR023153">
    <property type="entry name" value="DarP_sf"/>
</dbReference>
<evidence type="ECO:0000313" key="5">
    <source>
        <dbReference type="EMBL" id="ODS23888.1"/>
    </source>
</evidence>
<keyword evidence="4" id="KW-0694">RNA-binding</keyword>
<dbReference type="InterPro" id="IPR006839">
    <property type="entry name" value="DarP"/>
</dbReference>
<evidence type="ECO:0000256" key="2">
    <source>
        <dbReference type="ARBA" id="ARBA00022517"/>
    </source>
</evidence>
<dbReference type="PIRSF" id="PIRSF016183">
    <property type="entry name" value="UCP016183"/>
    <property type="match status" value="1"/>
</dbReference>
<dbReference type="Gene3D" id="1.10.60.30">
    <property type="entry name" value="PSPTO4464-like domains"/>
    <property type="match status" value="2"/>
</dbReference>
<dbReference type="NCBIfam" id="NF003593">
    <property type="entry name" value="PRK05255.1-1"/>
    <property type="match status" value="1"/>
</dbReference>
<dbReference type="PANTHER" id="PTHR38101">
    <property type="entry name" value="UPF0307 PROTEIN YJGA"/>
    <property type="match status" value="1"/>
</dbReference>
<dbReference type="AlphaFoldDB" id="A0A1D2QQL3"/>
<gene>
    <name evidence="5" type="ORF">AB835_06565</name>
</gene>
<dbReference type="GO" id="GO:0005829">
    <property type="term" value="C:cytosol"/>
    <property type="evidence" value="ECO:0007669"/>
    <property type="project" value="TreeGrafter"/>
</dbReference>
<dbReference type="Pfam" id="PF04751">
    <property type="entry name" value="DarP"/>
    <property type="match status" value="1"/>
</dbReference>
<keyword evidence="3" id="KW-0699">rRNA-binding</keyword>
<name>A0A1D2QQL3_9GAMM</name>